<gene>
    <name evidence="5" type="ORF">METZ01_LOCUS100991</name>
</gene>
<name>A0A381W861_9ZZZZ</name>
<feature type="domain" description="Zinc finger DksA/TraR C4-type" evidence="4">
    <location>
        <begin position="93"/>
        <end position="125"/>
    </location>
</feature>
<reference evidence="5" key="1">
    <citation type="submission" date="2018-05" db="EMBL/GenBank/DDBJ databases">
        <authorList>
            <person name="Lanie J.A."/>
            <person name="Ng W.-L."/>
            <person name="Kazmierczak K.M."/>
            <person name="Andrzejewski T.M."/>
            <person name="Davidsen T.M."/>
            <person name="Wayne K.J."/>
            <person name="Tettelin H."/>
            <person name="Glass J.I."/>
            <person name="Rusch D."/>
            <person name="Podicherti R."/>
            <person name="Tsui H.-C.T."/>
            <person name="Winkler M.E."/>
        </authorList>
    </citation>
    <scope>NUCLEOTIDE SEQUENCE</scope>
</reference>
<organism evidence="5">
    <name type="scientific">marine metagenome</name>
    <dbReference type="NCBI Taxonomy" id="408172"/>
    <lineage>
        <taxon>unclassified sequences</taxon>
        <taxon>metagenomes</taxon>
        <taxon>ecological metagenomes</taxon>
    </lineage>
</organism>
<keyword evidence="3" id="KW-0862">Zinc</keyword>
<evidence type="ECO:0000256" key="1">
    <source>
        <dbReference type="ARBA" id="ARBA00022723"/>
    </source>
</evidence>
<protein>
    <recommendedName>
        <fullName evidence="4">Zinc finger DksA/TraR C4-type domain-containing protein</fullName>
    </recommendedName>
</protein>
<dbReference type="InterPro" id="IPR000962">
    <property type="entry name" value="Znf_DskA_TraR"/>
</dbReference>
<dbReference type="SUPFAM" id="SSF109635">
    <property type="entry name" value="DnaK suppressor protein DksA, alpha-hairpin domain"/>
    <property type="match status" value="1"/>
</dbReference>
<accession>A0A381W861</accession>
<dbReference type="GO" id="GO:0008270">
    <property type="term" value="F:zinc ion binding"/>
    <property type="evidence" value="ECO:0007669"/>
    <property type="project" value="UniProtKB-KW"/>
</dbReference>
<dbReference type="InterPro" id="IPR037187">
    <property type="entry name" value="DnaK_N"/>
</dbReference>
<evidence type="ECO:0000256" key="2">
    <source>
        <dbReference type="ARBA" id="ARBA00022771"/>
    </source>
</evidence>
<keyword evidence="1" id="KW-0479">Metal-binding</keyword>
<dbReference type="PROSITE" id="PS51128">
    <property type="entry name" value="ZF_DKSA_2"/>
    <property type="match status" value="1"/>
</dbReference>
<proteinExistence type="predicted"/>
<evidence type="ECO:0000313" key="5">
    <source>
        <dbReference type="EMBL" id="SVA48137.1"/>
    </source>
</evidence>
<dbReference type="Gene3D" id="1.20.120.910">
    <property type="entry name" value="DksA, coiled-coil domain"/>
    <property type="match status" value="1"/>
</dbReference>
<dbReference type="Pfam" id="PF01258">
    <property type="entry name" value="zf-dskA_traR"/>
    <property type="match status" value="1"/>
</dbReference>
<evidence type="ECO:0000256" key="3">
    <source>
        <dbReference type="ARBA" id="ARBA00022833"/>
    </source>
</evidence>
<dbReference type="AlphaFoldDB" id="A0A381W861"/>
<evidence type="ECO:0000259" key="4">
    <source>
        <dbReference type="Pfam" id="PF01258"/>
    </source>
</evidence>
<dbReference type="EMBL" id="UINC01010856">
    <property type="protein sequence ID" value="SVA48137.1"/>
    <property type="molecule type" value="Genomic_DNA"/>
</dbReference>
<keyword evidence="2" id="KW-0863">Zinc-finger</keyword>
<sequence>MAKKKQYSKAKLISFKKQILSLINDVNHEVHDMKEGVVNQRPTKSMSPDSIYSVHMADAGTDAHQMEKNFLFISRENDYVKNLEDALERIDLGSFGVCGLCGELIPEERMIEVPNATKCVVCKTKDHLNIK</sequence>
<dbReference type="PANTHER" id="PTHR33823">
    <property type="entry name" value="RNA POLYMERASE-BINDING TRANSCRIPTION FACTOR DKSA-RELATED"/>
    <property type="match status" value="1"/>
</dbReference>